<dbReference type="EMBL" id="MFMT01000025">
    <property type="protein sequence ID" value="OGG88232.1"/>
    <property type="molecule type" value="Genomic_DNA"/>
</dbReference>
<organism evidence="1 2">
    <name type="scientific">Candidatus Kaiserbacteria bacterium RIFOXYD1_FULL_42_15</name>
    <dbReference type="NCBI Taxonomy" id="1798532"/>
    <lineage>
        <taxon>Bacteria</taxon>
        <taxon>Candidatus Kaiseribacteriota</taxon>
    </lineage>
</organism>
<comment type="caution">
    <text evidence="1">The sequence shown here is derived from an EMBL/GenBank/DDBJ whole genome shotgun (WGS) entry which is preliminary data.</text>
</comment>
<accession>A0A1F6FQU4</accession>
<name>A0A1F6FQU4_9BACT</name>
<gene>
    <name evidence="1" type="ORF">A2592_01490</name>
</gene>
<evidence type="ECO:0000313" key="2">
    <source>
        <dbReference type="Proteomes" id="UP000179230"/>
    </source>
</evidence>
<reference evidence="1 2" key="1">
    <citation type="journal article" date="2016" name="Nat. Commun.">
        <title>Thousands of microbial genomes shed light on interconnected biogeochemical processes in an aquifer system.</title>
        <authorList>
            <person name="Anantharaman K."/>
            <person name="Brown C.T."/>
            <person name="Hug L.A."/>
            <person name="Sharon I."/>
            <person name="Castelle C.J."/>
            <person name="Probst A.J."/>
            <person name="Thomas B.C."/>
            <person name="Singh A."/>
            <person name="Wilkins M.J."/>
            <person name="Karaoz U."/>
            <person name="Brodie E.L."/>
            <person name="Williams K.H."/>
            <person name="Hubbard S.S."/>
            <person name="Banfield J.F."/>
        </authorList>
    </citation>
    <scope>NUCLEOTIDE SEQUENCE [LARGE SCALE GENOMIC DNA]</scope>
</reference>
<dbReference type="Proteomes" id="UP000179230">
    <property type="component" value="Unassembled WGS sequence"/>
</dbReference>
<dbReference type="AlphaFoldDB" id="A0A1F6FQU4"/>
<proteinExistence type="predicted"/>
<protein>
    <submittedName>
        <fullName evidence="1">Uncharacterized protein</fullName>
    </submittedName>
</protein>
<sequence>MFQDKITAPGPYLNILPEGWEKEEFASFLLSFVDNLKIGMVNTYKVNTAMNLVDEIHKRRRGGMTGNCFLVWRHLVEGGVRLHHKKTKETNNWLTAKRKVLDSVAKEMGTTAKVEAAIKFISIWHRMMYMEVDEFEEIMAEINSPRRPKK</sequence>
<evidence type="ECO:0000313" key="1">
    <source>
        <dbReference type="EMBL" id="OGG88232.1"/>
    </source>
</evidence>